<evidence type="ECO:0000256" key="1">
    <source>
        <dbReference type="ARBA" id="ARBA00022801"/>
    </source>
</evidence>
<gene>
    <name evidence="2" type="ORF">LARI1_G007794</name>
</gene>
<accession>A0A8T9AZY7</accession>
<sequence>MPGENLVSCDSLGVGKPAAEVYRGLLEGFGVGREVWFGAAHMWDVSAAKRSGFKGAYCSVWENEPCVELFGEMDVMASTLPELAERVIAASQ</sequence>
<dbReference type="SUPFAM" id="SSF56784">
    <property type="entry name" value="HAD-like"/>
    <property type="match status" value="1"/>
</dbReference>
<protein>
    <submittedName>
        <fullName evidence="2">Uncharacterized protein</fullName>
    </submittedName>
</protein>
<reference evidence="2 3" key="1">
    <citation type="submission" date="2018-05" db="EMBL/GenBank/DDBJ databases">
        <title>Whole genome sequencing for identification of molecular markers to develop diagnostic detection tools for the regulated plant pathogen Lachnellula willkommii.</title>
        <authorList>
            <person name="Giroux E."/>
            <person name="Bilodeau G."/>
        </authorList>
    </citation>
    <scope>NUCLEOTIDE SEQUENCE [LARGE SCALE GENOMIC DNA]</scope>
    <source>
        <strain evidence="2 3">CBS 203.66</strain>
    </source>
</reference>
<dbReference type="OrthoDB" id="2363873at2759"/>
<dbReference type="PANTHER" id="PTHR43316:SF4">
    <property type="entry name" value="ACID DEHALOGENASE, PUTATIVE (AFU_ORTHOLOGUE AFUA_8G05870)-RELATED"/>
    <property type="match status" value="1"/>
</dbReference>
<comment type="caution">
    <text evidence="2">The sequence shown here is derived from an EMBL/GenBank/DDBJ whole genome shotgun (WGS) entry which is preliminary data.</text>
</comment>
<evidence type="ECO:0000313" key="3">
    <source>
        <dbReference type="Proteomes" id="UP000469559"/>
    </source>
</evidence>
<dbReference type="EMBL" id="QGMF01001034">
    <property type="protein sequence ID" value="TVY13264.1"/>
    <property type="molecule type" value="Genomic_DNA"/>
</dbReference>
<dbReference type="InterPro" id="IPR023214">
    <property type="entry name" value="HAD_sf"/>
</dbReference>
<organism evidence="2 3">
    <name type="scientific">Lachnellula arida</name>
    <dbReference type="NCBI Taxonomy" id="1316785"/>
    <lineage>
        <taxon>Eukaryota</taxon>
        <taxon>Fungi</taxon>
        <taxon>Dikarya</taxon>
        <taxon>Ascomycota</taxon>
        <taxon>Pezizomycotina</taxon>
        <taxon>Leotiomycetes</taxon>
        <taxon>Helotiales</taxon>
        <taxon>Lachnaceae</taxon>
        <taxon>Lachnellula</taxon>
    </lineage>
</organism>
<dbReference type="PANTHER" id="PTHR43316">
    <property type="entry name" value="HYDROLASE, HALOACID DELAHOGENASE-RELATED"/>
    <property type="match status" value="1"/>
</dbReference>
<dbReference type="InterPro" id="IPR036412">
    <property type="entry name" value="HAD-like_sf"/>
</dbReference>
<name>A0A8T9AZY7_9HELO</name>
<keyword evidence="3" id="KW-1185">Reference proteome</keyword>
<dbReference type="Gene3D" id="3.40.50.1000">
    <property type="entry name" value="HAD superfamily/HAD-like"/>
    <property type="match status" value="1"/>
</dbReference>
<dbReference type="GO" id="GO:0016787">
    <property type="term" value="F:hydrolase activity"/>
    <property type="evidence" value="ECO:0007669"/>
    <property type="project" value="UniProtKB-KW"/>
</dbReference>
<dbReference type="AlphaFoldDB" id="A0A8T9AZY7"/>
<dbReference type="InterPro" id="IPR051540">
    <property type="entry name" value="S-2-haloacid_dehalogenase"/>
</dbReference>
<proteinExistence type="predicted"/>
<keyword evidence="1" id="KW-0378">Hydrolase</keyword>
<evidence type="ECO:0000313" key="2">
    <source>
        <dbReference type="EMBL" id="TVY13264.1"/>
    </source>
</evidence>
<dbReference type="Proteomes" id="UP000469559">
    <property type="component" value="Unassembled WGS sequence"/>
</dbReference>